<keyword evidence="1" id="KW-0812">Transmembrane</keyword>
<dbReference type="AlphaFoldDB" id="A0AA96HRV3"/>
<name>A0AA96HRV3_9CNID</name>
<feature type="transmembrane region" description="Helical" evidence="1">
    <location>
        <begin position="6"/>
        <end position="27"/>
    </location>
</feature>
<gene>
    <name evidence="2" type="primary">atp8</name>
</gene>
<evidence type="ECO:0000256" key="1">
    <source>
        <dbReference type="SAM" id="Phobius"/>
    </source>
</evidence>
<keyword evidence="1" id="KW-0472">Membrane</keyword>
<sequence>MSQIDITIAFTHFFSFLIVFIIFLFVVSKTILNYFYKFKINIKQEERILTLSSKNNTQTHKNLVNLFLMSNN</sequence>
<geneLocation type="mitochondrion" evidence="2"/>
<reference evidence="2" key="1">
    <citation type="submission" date="2023-08" db="EMBL/GenBank/DDBJ databases">
        <authorList>
            <person name="Mo J."/>
            <person name="Mou A."/>
        </authorList>
    </citation>
    <scope>NUCLEOTIDE SEQUENCE</scope>
</reference>
<keyword evidence="1" id="KW-1133">Transmembrane helix</keyword>
<evidence type="ECO:0000313" key="2">
    <source>
        <dbReference type="EMBL" id="WNO18774.1"/>
    </source>
</evidence>
<proteinExistence type="predicted"/>
<dbReference type="GeneID" id="86102393"/>
<keyword evidence="2" id="KW-0496">Mitochondrion</keyword>
<organism evidence="2">
    <name type="scientific">Monoserius pennarius</name>
    <dbReference type="NCBI Taxonomy" id="2203294"/>
    <lineage>
        <taxon>Eukaryota</taxon>
        <taxon>Metazoa</taxon>
        <taxon>Cnidaria</taxon>
        <taxon>Hydrozoa</taxon>
        <taxon>Hydroidolina</taxon>
        <taxon>Leptothecata</taxon>
        <taxon>Aglaopheniidae</taxon>
        <taxon>Monoserius</taxon>
    </lineage>
</organism>
<dbReference type="RefSeq" id="YP_010968435.1">
    <property type="nucleotide sequence ID" value="NC_083976.1"/>
</dbReference>
<accession>A0AA96HRV3</accession>
<dbReference type="EMBL" id="OR501924">
    <property type="protein sequence ID" value="WNO18774.1"/>
    <property type="molecule type" value="Genomic_DNA"/>
</dbReference>
<protein>
    <submittedName>
        <fullName evidence="2">ATP synthase F0 subunit 8</fullName>
    </submittedName>
</protein>